<comment type="caution">
    <text evidence="7">The sequence shown here is derived from an EMBL/GenBank/DDBJ whole genome shotgun (WGS) entry which is preliminary data.</text>
</comment>
<dbReference type="AlphaFoldDB" id="A0A8J7KGF4"/>
<feature type="transmembrane region" description="Helical" evidence="5">
    <location>
        <begin position="64"/>
        <end position="84"/>
    </location>
</feature>
<dbReference type="EMBL" id="JADFUA010000009">
    <property type="protein sequence ID" value="MBE9610359.1"/>
    <property type="molecule type" value="Genomic_DNA"/>
</dbReference>
<dbReference type="InterPro" id="IPR007829">
    <property type="entry name" value="TM2"/>
</dbReference>
<evidence type="ECO:0000313" key="8">
    <source>
        <dbReference type="Proteomes" id="UP000604481"/>
    </source>
</evidence>
<evidence type="ECO:0000313" key="7">
    <source>
        <dbReference type="EMBL" id="MBE9610359.1"/>
    </source>
</evidence>
<dbReference type="GO" id="GO:0016020">
    <property type="term" value="C:membrane"/>
    <property type="evidence" value="ECO:0007669"/>
    <property type="project" value="UniProtKB-SubCell"/>
</dbReference>
<keyword evidence="2 5" id="KW-0812">Transmembrane</keyword>
<sequence>MQTDNTKRLRALLLCALAGMFGVHRFYLQRHISGVVQFLLMTGGMTWGWQAIAALPEGSQWPDWLIALAYPAIPMAVVIVWMHVDLLLILLGRLDPPAGGTGQK</sequence>
<name>A0A8J7KGF4_9NEIS</name>
<comment type="subcellular location">
    <subcellularLocation>
        <location evidence="1">Membrane</location>
        <topology evidence="1">Multi-pass membrane protein</topology>
    </subcellularLocation>
</comment>
<evidence type="ECO:0000256" key="1">
    <source>
        <dbReference type="ARBA" id="ARBA00004141"/>
    </source>
</evidence>
<organism evidence="7 8">
    <name type="scientific">Chitinilyticum piscinae</name>
    <dbReference type="NCBI Taxonomy" id="2866724"/>
    <lineage>
        <taxon>Bacteria</taxon>
        <taxon>Pseudomonadati</taxon>
        <taxon>Pseudomonadota</taxon>
        <taxon>Betaproteobacteria</taxon>
        <taxon>Neisseriales</taxon>
        <taxon>Chitinibacteraceae</taxon>
        <taxon>Chitinilyticum</taxon>
    </lineage>
</organism>
<reference evidence="7 8" key="1">
    <citation type="submission" date="2020-10" db="EMBL/GenBank/DDBJ databases">
        <title>The genome sequence of Chitinilyticum litopenaei 4Y14.</title>
        <authorList>
            <person name="Liu Y."/>
        </authorList>
    </citation>
    <scope>NUCLEOTIDE SEQUENCE [LARGE SCALE GENOMIC DNA]</scope>
    <source>
        <strain evidence="7 8">4Y14</strain>
    </source>
</reference>
<accession>A0A8J7KGF4</accession>
<keyword evidence="8" id="KW-1185">Reference proteome</keyword>
<evidence type="ECO:0000256" key="4">
    <source>
        <dbReference type="ARBA" id="ARBA00023136"/>
    </source>
</evidence>
<proteinExistence type="predicted"/>
<feature type="transmembrane region" description="Helical" evidence="5">
    <location>
        <begin position="35"/>
        <end position="52"/>
    </location>
</feature>
<evidence type="ECO:0000259" key="6">
    <source>
        <dbReference type="Pfam" id="PF05154"/>
    </source>
</evidence>
<keyword evidence="4 5" id="KW-0472">Membrane</keyword>
<evidence type="ECO:0000256" key="2">
    <source>
        <dbReference type="ARBA" id="ARBA00022692"/>
    </source>
</evidence>
<dbReference type="Proteomes" id="UP000604481">
    <property type="component" value="Unassembled WGS sequence"/>
</dbReference>
<evidence type="ECO:0000256" key="3">
    <source>
        <dbReference type="ARBA" id="ARBA00022989"/>
    </source>
</evidence>
<evidence type="ECO:0000256" key="5">
    <source>
        <dbReference type="SAM" id="Phobius"/>
    </source>
</evidence>
<gene>
    <name evidence="7" type="ORF">INR99_13545</name>
</gene>
<dbReference type="RefSeq" id="WP_194116892.1">
    <property type="nucleotide sequence ID" value="NZ_JADFUA010000009.1"/>
</dbReference>
<feature type="domain" description="TM2" evidence="6">
    <location>
        <begin position="7"/>
        <end position="49"/>
    </location>
</feature>
<keyword evidence="3 5" id="KW-1133">Transmembrane helix</keyword>
<dbReference type="Pfam" id="PF05154">
    <property type="entry name" value="TM2"/>
    <property type="match status" value="1"/>
</dbReference>
<protein>
    <submittedName>
        <fullName evidence="7">TM2 domain-containing protein</fullName>
    </submittedName>
</protein>